<dbReference type="InterPro" id="IPR012337">
    <property type="entry name" value="RNaseH-like_sf"/>
</dbReference>
<dbReference type="GeneID" id="112682552"/>
<protein>
    <submittedName>
        <fullName evidence="3">Uncharacterized protein K02A2.6-like</fullName>
    </submittedName>
</protein>
<proteinExistence type="predicted"/>
<sequence>MRALNSTFGIQHVRTSPYYPQANGLVERFHRTLKSALAAQESSNWTQHLPIVLLALRNTIKADVGVTPAELVYGTSLRLPGELFHAAPQEVSPPDLVTTLKSSMAKLRPAPGTNHDPSRRIFVPTQLDTVSRVFVRVDAQHAPLHPR</sequence>
<accession>A0A8B8FER8</accession>
<reference evidence="3" key="1">
    <citation type="submission" date="2025-08" db="UniProtKB">
        <authorList>
            <consortium name="RefSeq"/>
        </authorList>
    </citation>
    <scope>IDENTIFICATION</scope>
    <source>
        <tissue evidence="3">Whole body</tissue>
    </source>
</reference>
<dbReference type="Proteomes" id="UP000694846">
    <property type="component" value="Unplaced"/>
</dbReference>
<organism evidence="2 3">
    <name type="scientific">Sipha flava</name>
    <name type="common">yellow sugarcane aphid</name>
    <dbReference type="NCBI Taxonomy" id="143950"/>
    <lineage>
        <taxon>Eukaryota</taxon>
        <taxon>Metazoa</taxon>
        <taxon>Ecdysozoa</taxon>
        <taxon>Arthropoda</taxon>
        <taxon>Hexapoda</taxon>
        <taxon>Insecta</taxon>
        <taxon>Pterygota</taxon>
        <taxon>Neoptera</taxon>
        <taxon>Paraneoptera</taxon>
        <taxon>Hemiptera</taxon>
        <taxon>Sternorrhyncha</taxon>
        <taxon>Aphidomorpha</taxon>
        <taxon>Aphidoidea</taxon>
        <taxon>Aphididae</taxon>
        <taxon>Sipha</taxon>
    </lineage>
</organism>
<dbReference type="Pfam" id="PF13683">
    <property type="entry name" value="rve_3"/>
    <property type="match status" value="1"/>
</dbReference>
<dbReference type="PANTHER" id="PTHR38681">
    <property type="entry name" value="RETROVIRUS-RELATED POL POLYPROTEIN FROM TRANSPOSON 412-LIKE PROTEIN-RELATED"/>
    <property type="match status" value="1"/>
</dbReference>
<dbReference type="OrthoDB" id="6617107at2759"/>
<dbReference type="GO" id="GO:0015074">
    <property type="term" value="P:DNA integration"/>
    <property type="evidence" value="ECO:0007669"/>
    <property type="project" value="InterPro"/>
</dbReference>
<dbReference type="GO" id="GO:0003676">
    <property type="term" value="F:nucleic acid binding"/>
    <property type="evidence" value="ECO:0007669"/>
    <property type="project" value="InterPro"/>
</dbReference>
<dbReference type="RefSeq" id="XP_025408967.1">
    <property type="nucleotide sequence ID" value="XM_025553182.1"/>
</dbReference>
<evidence type="ECO:0000259" key="1">
    <source>
        <dbReference type="PROSITE" id="PS50994"/>
    </source>
</evidence>
<dbReference type="AlphaFoldDB" id="A0A8B8FER8"/>
<dbReference type="InterPro" id="IPR001584">
    <property type="entry name" value="Integrase_cat-core"/>
</dbReference>
<name>A0A8B8FER8_9HEMI</name>
<evidence type="ECO:0000313" key="3">
    <source>
        <dbReference type="RefSeq" id="XP_025408967.1"/>
    </source>
</evidence>
<dbReference type="InterPro" id="IPR036397">
    <property type="entry name" value="RNaseH_sf"/>
</dbReference>
<dbReference type="PROSITE" id="PS50994">
    <property type="entry name" value="INTEGRASE"/>
    <property type="match status" value="1"/>
</dbReference>
<dbReference type="Gene3D" id="3.30.420.10">
    <property type="entry name" value="Ribonuclease H-like superfamily/Ribonuclease H"/>
    <property type="match status" value="1"/>
</dbReference>
<gene>
    <name evidence="3" type="primary">LOC112682552</name>
</gene>
<dbReference type="SUPFAM" id="SSF53098">
    <property type="entry name" value="Ribonuclease H-like"/>
    <property type="match status" value="1"/>
</dbReference>
<evidence type="ECO:0000313" key="2">
    <source>
        <dbReference type="Proteomes" id="UP000694846"/>
    </source>
</evidence>
<feature type="domain" description="Integrase catalytic" evidence="1">
    <location>
        <begin position="1"/>
        <end position="88"/>
    </location>
</feature>
<dbReference type="PANTHER" id="PTHR38681:SF1">
    <property type="entry name" value="RETROVIRUS-RELATED POL POLYPROTEIN FROM TRANSPOSON 412-LIKE PROTEIN"/>
    <property type="match status" value="1"/>
</dbReference>
<keyword evidence="2" id="KW-1185">Reference proteome</keyword>